<protein>
    <recommendedName>
        <fullName evidence="10">Elongation of very long chain fatty acids protein</fullName>
        <ecNumber evidence="10">2.3.1.199</ecNumber>
    </recommendedName>
    <alternativeName>
        <fullName evidence="10">Very-long-chain 3-oxoacyl-CoA synthase</fullName>
    </alternativeName>
</protein>
<accession>A0AAD4PL16</accession>
<comment type="similarity">
    <text evidence="10">Belongs to the ELO family.</text>
</comment>
<dbReference type="Pfam" id="PF01151">
    <property type="entry name" value="ELO"/>
    <property type="match status" value="1"/>
</dbReference>
<keyword evidence="4 10" id="KW-0812">Transmembrane</keyword>
<evidence type="ECO:0000313" key="12">
    <source>
        <dbReference type="Proteomes" id="UP001200034"/>
    </source>
</evidence>
<reference evidence="11" key="1">
    <citation type="journal article" date="2021" name="Mol. Ecol. Resour.">
        <title>Phylogenomic analyses of the genus Drosophila reveals genomic signals of climate adaptation.</title>
        <authorList>
            <person name="Li F."/>
            <person name="Rane R.V."/>
            <person name="Luria V."/>
            <person name="Xiong Z."/>
            <person name="Chen J."/>
            <person name="Li Z."/>
            <person name="Catullo R.A."/>
            <person name="Griffin P.C."/>
            <person name="Schiffer M."/>
            <person name="Pearce S."/>
            <person name="Lee S.F."/>
            <person name="McElroy K."/>
            <person name="Stocker A."/>
            <person name="Shirriffs J."/>
            <person name="Cockerell F."/>
            <person name="Coppin C."/>
            <person name="Sgro C.M."/>
            <person name="Karger A."/>
            <person name="Cain J.W."/>
            <person name="Weber J.A."/>
            <person name="Santpere G."/>
            <person name="Kirschner M.W."/>
            <person name="Hoffmann A.A."/>
            <person name="Oakeshott J.G."/>
            <person name="Zhang G."/>
        </authorList>
    </citation>
    <scope>NUCLEOTIDE SEQUENCE</scope>
    <source>
        <strain evidence="11">BGI-SZ-2011g</strain>
    </source>
</reference>
<comment type="catalytic activity">
    <reaction evidence="10">
        <text>a very-long-chain acyl-CoA + malonyl-CoA + H(+) = a very-long-chain 3-oxoacyl-CoA + CO2 + CoA</text>
        <dbReference type="Rhea" id="RHEA:32727"/>
        <dbReference type="ChEBI" id="CHEBI:15378"/>
        <dbReference type="ChEBI" id="CHEBI:16526"/>
        <dbReference type="ChEBI" id="CHEBI:57287"/>
        <dbReference type="ChEBI" id="CHEBI:57384"/>
        <dbReference type="ChEBI" id="CHEBI:90725"/>
        <dbReference type="ChEBI" id="CHEBI:90736"/>
        <dbReference type="EC" id="2.3.1.199"/>
    </reaction>
</comment>
<dbReference type="GO" id="GO:0005789">
    <property type="term" value="C:endoplasmic reticulum membrane"/>
    <property type="evidence" value="ECO:0007669"/>
    <property type="project" value="TreeGrafter"/>
</dbReference>
<feature type="transmembrane region" description="Helical" evidence="10">
    <location>
        <begin position="154"/>
        <end position="174"/>
    </location>
</feature>
<evidence type="ECO:0000256" key="9">
    <source>
        <dbReference type="ARBA" id="ARBA00023160"/>
    </source>
</evidence>
<evidence type="ECO:0000256" key="3">
    <source>
        <dbReference type="ARBA" id="ARBA00022679"/>
    </source>
</evidence>
<feature type="transmembrane region" description="Helical" evidence="10">
    <location>
        <begin position="131"/>
        <end position="148"/>
    </location>
</feature>
<dbReference type="Proteomes" id="UP001200034">
    <property type="component" value="Unassembled WGS sequence"/>
</dbReference>
<feature type="transmembrane region" description="Helical" evidence="10">
    <location>
        <begin position="58"/>
        <end position="77"/>
    </location>
</feature>
<keyword evidence="3 10" id="KW-0808">Transferase</keyword>
<keyword evidence="9 10" id="KW-0275">Fatty acid biosynthesis</keyword>
<sequence>IHVILDPNPLPLTDKPWPLLTILAVYLLFVLKLGKVFMKNRQPYGLQRVLRVYNLTQVAYNGIFFGITFYYLVLRPICDPRCMVTFPNGHKHKNLERYVHFAYFINKMLDLLDTVFFVLRKKYKQISFLHVYHHAMVLAICYLTMRLYGTGGHFNVVGMLNSFVHTVMYFYYFLSAARPGVKASIWWKKYITIIQIVQFILVLLHSSYVLIFSRGCTFPRSLLMLMVVQSLVFIYMFGKFYYMTYIRTAQRRKQ</sequence>
<dbReference type="GO" id="GO:0030148">
    <property type="term" value="P:sphingolipid biosynthetic process"/>
    <property type="evidence" value="ECO:0007669"/>
    <property type="project" value="TreeGrafter"/>
</dbReference>
<evidence type="ECO:0000256" key="8">
    <source>
        <dbReference type="ARBA" id="ARBA00023136"/>
    </source>
</evidence>
<keyword evidence="12" id="KW-1185">Reference proteome</keyword>
<evidence type="ECO:0000256" key="4">
    <source>
        <dbReference type="ARBA" id="ARBA00022692"/>
    </source>
</evidence>
<dbReference type="EMBL" id="JAJJHW010002585">
    <property type="protein sequence ID" value="KAH8372260.1"/>
    <property type="molecule type" value="Genomic_DNA"/>
</dbReference>
<feature type="transmembrane region" description="Helical" evidence="10">
    <location>
        <begin position="190"/>
        <end position="211"/>
    </location>
</feature>
<dbReference type="PANTHER" id="PTHR11157:SF116">
    <property type="entry name" value="ELONGATION OF VERY LONG CHAIN FATTY ACIDS PROTEIN-RELATED"/>
    <property type="match status" value="1"/>
</dbReference>
<comment type="subcellular location">
    <subcellularLocation>
        <location evidence="1">Membrane</location>
        <topology evidence="1">Multi-pass membrane protein</topology>
    </subcellularLocation>
</comment>
<feature type="transmembrane region" description="Helical" evidence="10">
    <location>
        <begin position="223"/>
        <end position="242"/>
    </location>
</feature>
<evidence type="ECO:0000256" key="2">
    <source>
        <dbReference type="ARBA" id="ARBA00022516"/>
    </source>
</evidence>
<dbReference type="GO" id="GO:0009922">
    <property type="term" value="F:fatty acid elongase activity"/>
    <property type="evidence" value="ECO:0007669"/>
    <property type="project" value="UniProtKB-EC"/>
</dbReference>
<comment type="caution">
    <text evidence="11">The sequence shown here is derived from an EMBL/GenBank/DDBJ whole genome shotgun (WGS) entry which is preliminary data.</text>
</comment>
<dbReference type="GO" id="GO:0034626">
    <property type="term" value="P:fatty acid elongation, polyunsaturated fatty acid"/>
    <property type="evidence" value="ECO:0007669"/>
    <property type="project" value="TreeGrafter"/>
</dbReference>
<proteinExistence type="inferred from homology"/>
<name>A0AAD4PL16_9MUSC</name>
<feature type="transmembrane region" description="Helical" evidence="10">
    <location>
        <begin position="17"/>
        <end position="37"/>
    </location>
</feature>
<dbReference type="GO" id="GO:0019367">
    <property type="term" value="P:fatty acid elongation, saturated fatty acid"/>
    <property type="evidence" value="ECO:0007669"/>
    <property type="project" value="TreeGrafter"/>
</dbReference>
<gene>
    <name evidence="11" type="ORF">KR093_010844</name>
</gene>
<keyword evidence="6 10" id="KW-1133">Transmembrane helix</keyword>
<keyword evidence="7 10" id="KW-0443">Lipid metabolism</keyword>
<keyword evidence="8 10" id="KW-0472">Membrane</keyword>
<dbReference type="PANTHER" id="PTHR11157">
    <property type="entry name" value="FATTY ACID ACYL TRANSFERASE-RELATED"/>
    <property type="match status" value="1"/>
</dbReference>
<dbReference type="PROSITE" id="PS01188">
    <property type="entry name" value="ELO"/>
    <property type="match status" value="1"/>
</dbReference>
<evidence type="ECO:0000313" key="11">
    <source>
        <dbReference type="EMBL" id="KAH8372260.1"/>
    </source>
</evidence>
<feature type="transmembrane region" description="Helical" evidence="10">
    <location>
        <begin position="97"/>
        <end position="119"/>
    </location>
</feature>
<feature type="non-terminal residue" evidence="11">
    <location>
        <position position="254"/>
    </location>
</feature>
<evidence type="ECO:0000256" key="5">
    <source>
        <dbReference type="ARBA" id="ARBA00022832"/>
    </source>
</evidence>
<evidence type="ECO:0000256" key="10">
    <source>
        <dbReference type="RuleBase" id="RU361115"/>
    </source>
</evidence>
<organism evidence="11 12">
    <name type="scientific">Drosophila rubida</name>
    <dbReference type="NCBI Taxonomy" id="30044"/>
    <lineage>
        <taxon>Eukaryota</taxon>
        <taxon>Metazoa</taxon>
        <taxon>Ecdysozoa</taxon>
        <taxon>Arthropoda</taxon>
        <taxon>Hexapoda</taxon>
        <taxon>Insecta</taxon>
        <taxon>Pterygota</taxon>
        <taxon>Neoptera</taxon>
        <taxon>Endopterygota</taxon>
        <taxon>Diptera</taxon>
        <taxon>Brachycera</taxon>
        <taxon>Muscomorpha</taxon>
        <taxon>Ephydroidea</taxon>
        <taxon>Drosophilidae</taxon>
        <taxon>Drosophila</taxon>
    </lineage>
</organism>
<feature type="non-terminal residue" evidence="11">
    <location>
        <position position="1"/>
    </location>
</feature>
<dbReference type="EC" id="2.3.1.199" evidence="10"/>
<dbReference type="GO" id="GO:0042761">
    <property type="term" value="P:very long-chain fatty acid biosynthetic process"/>
    <property type="evidence" value="ECO:0007669"/>
    <property type="project" value="TreeGrafter"/>
</dbReference>
<keyword evidence="5 10" id="KW-0276">Fatty acid metabolism</keyword>
<dbReference type="InterPro" id="IPR002076">
    <property type="entry name" value="ELO_fam"/>
</dbReference>
<evidence type="ECO:0000256" key="6">
    <source>
        <dbReference type="ARBA" id="ARBA00022989"/>
    </source>
</evidence>
<evidence type="ECO:0000256" key="7">
    <source>
        <dbReference type="ARBA" id="ARBA00023098"/>
    </source>
</evidence>
<keyword evidence="2 10" id="KW-0444">Lipid biosynthesis</keyword>
<dbReference type="AlphaFoldDB" id="A0AAD4PL16"/>
<dbReference type="InterPro" id="IPR030457">
    <property type="entry name" value="ELO_CS"/>
</dbReference>
<dbReference type="GO" id="GO:0034625">
    <property type="term" value="P:fatty acid elongation, monounsaturated fatty acid"/>
    <property type="evidence" value="ECO:0007669"/>
    <property type="project" value="TreeGrafter"/>
</dbReference>
<evidence type="ECO:0000256" key="1">
    <source>
        <dbReference type="ARBA" id="ARBA00004141"/>
    </source>
</evidence>